<sequence length="112" mass="13003">MFKHTASRGSSDAEKHRRHSAVTRGQPYFGMPKFENLMGRLVLGTDSTYVLPWLKVKKQLNKRKNRPKKIKGITRSNIMDLRCNWFEEAIAENQESHNFINLETLFGKLPDA</sequence>
<organism evidence="1 2">
    <name type="scientific">Arctium lappa</name>
    <name type="common">Greater burdock</name>
    <name type="synonym">Lappa major</name>
    <dbReference type="NCBI Taxonomy" id="4217"/>
    <lineage>
        <taxon>Eukaryota</taxon>
        <taxon>Viridiplantae</taxon>
        <taxon>Streptophyta</taxon>
        <taxon>Embryophyta</taxon>
        <taxon>Tracheophyta</taxon>
        <taxon>Spermatophyta</taxon>
        <taxon>Magnoliopsida</taxon>
        <taxon>eudicotyledons</taxon>
        <taxon>Gunneridae</taxon>
        <taxon>Pentapetalae</taxon>
        <taxon>asterids</taxon>
        <taxon>campanulids</taxon>
        <taxon>Asterales</taxon>
        <taxon>Asteraceae</taxon>
        <taxon>Carduoideae</taxon>
        <taxon>Cardueae</taxon>
        <taxon>Arctiinae</taxon>
        <taxon>Arctium</taxon>
    </lineage>
</organism>
<accession>A0ACB8Z2I8</accession>
<dbReference type="EMBL" id="CM042057">
    <property type="protein sequence ID" value="KAI3691940.1"/>
    <property type="molecule type" value="Genomic_DNA"/>
</dbReference>
<dbReference type="Proteomes" id="UP001055879">
    <property type="component" value="Linkage Group LG11"/>
</dbReference>
<gene>
    <name evidence="1" type="ORF">L6452_31743</name>
</gene>
<name>A0ACB8Z2I8_ARCLA</name>
<protein>
    <submittedName>
        <fullName evidence="1">Uncharacterized protein</fullName>
    </submittedName>
</protein>
<proteinExistence type="predicted"/>
<reference evidence="2" key="1">
    <citation type="journal article" date="2022" name="Mol. Ecol. Resour.">
        <title>The genomes of chicory, endive, great burdock and yacon provide insights into Asteraceae palaeo-polyploidization history and plant inulin production.</title>
        <authorList>
            <person name="Fan W."/>
            <person name="Wang S."/>
            <person name="Wang H."/>
            <person name="Wang A."/>
            <person name="Jiang F."/>
            <person name="Liu H."/>
            <person name="Zhao H."/>
            <person name="Xu D."/>
            <person name="Zhang Y."/>
        </authorList>
    </citation>
    <scope>NUCLEOTIDE SEQUENCE [LARGE SCALE GENOMIC DNA]</scope>
    <source>
        <strain evidence="2">cv. Niubang</strain>
    </source>
</reference>
<comment type="caution">
    <text evidence="1">The sequence shown here is derived from an EMBL/GenBank/DDBJ whole genome shotgun (WGS) entry which is preliminary data.</text>
</comment>
<reference evidence="1 2" key="2">
    <citation type="journal article" date="2022" name="Mol. Ecol. Resour.">
        <title>The genomes of chicory, endive, great burdock and yacon provide insights into Asteraceae paleo-polyploidization history and plant inulin production.</title>
        <authorList>
            <person name="Fan W."/>
            <person name="Wang S."/>
            <person name="Wang H."/>
            <person name="Wang A."/>
            <person name="Jiang F."/>
            <person name="Liu H."/>
            <person name="Zhao H."/>
            <person name="Xu D."/>
            <person name="Zhang Y."/>
        </authorList>
    </citation>
    <scope>NUCLEOTIDE SEQUENCE [LARGE SCALE GENOMIC DNA]</scope>
    <source>
        <strain evidence="2">cv. Niubang</strain>
    </source>
</reference>
<evidence type="ECO:0000313" key="2">
    <source>
        <dbReference type="Proteomes" id="UP001055879"/>
    </source>
</evidence>
<keyword evidence="2" id="KW-1185">Reference proteome</keyword>
<evidence type="ECO:0000313" key="1">
    <source>
        <dbReference type="EMBL" id="KAI3691940.1"/>
    </source>
</evidence>